<evidence type="ECO:0000313" key="3">
    <source>
        <dbReference type="Proteomes" id="UP000054683"/>
    </source>
</evidence>
<dbReference type="EMBL" id="FCOK02000015">
    <property type="protein sequence ID" value="SAL31928.1"/>
    <property type="molecule type" value="Genomic_DNA"/>
</dbReference>
<dbReference type="InterPro" id="IPR007069">
    <property type="entry name" value="Transposase_32"/>
</dbReference>
<dbReference type="PANTHER" id="PTHR37023">
    <property type="entry name" value="TRANSPOSASE"/>
    <property type="match status" value="1"/>
</dbReference>
<dbReference type="Pfam" id="PF04986">
    <property type="entry name" value="Y2_Tnp"/>
    <property type="match status" value="1"/>
</dbReference>
<gene>
    <name evidence="2" type="ORF">AWB69_02725</name>
</gene>
<feature type="domain" description="Transposase IS801/IS1294" evidence="1">
    <location>
        <begin position="2"/>
        <end position="73"/>
    </location>
</feature>
<name>A0A158GIH6_9BURK</name>
<reference evidence="2 3" key="1">
    <citation type="submission" date="2016-01" db="EMBL/GenBank/DDBJ databases">
        <authorList>
            <person name="Oliw E.H."/>
        </authorList>
    </citation>
    <scope>NUCLEOTIDE SEQUENCE [LARGE SCALE GENOMIC DNA]</scope>
    <source>
        <strain evidence="2">LMG 27134</strain>
    </source>
</reference>
<dbReference type="GO" id="GO:0006313">
    <property type="term" value="P:DNA transposition"/>
    <property type="evidence" value="ECO:0007669"/>
    <property type="project" value="InterPro"/>
</dbReference>
<evidence type="ECO:0000313" key="2">
    <source>
        <dbReference type="EMBL" id="SAL31928.1"/>
    </source>
</evidence>
<dbReference type="GO" id="GO:0004803">
    <property type="term" value="F:transposase activity"/>
    <property type="evidence" value="ECO:0007669"/>
    <property type="project" value="InterPro"/>
</dbReference>
<organism evidence="2 3">
    <name type="scientific">Caballeronia udeis</name>
    <dbReference type="NCBI Taxonomy" id="1232866"/>
    <lineage>
        <taxon>Bacteria</taxon>
        <taxon>Pseudomonadati</taxon>
        <taxon>Pseudomonadota</taxon>
        <taxon>Betaproteobacteria</taxon>
        <taxon>Burkholderiales</taxon>
        <taxon>Burkholderiaceae</taxon>
        <taxon>Caballeronia</taxon>
    </lineage>
</organism>
<dbReference type="PANTHER" id="PTHR37023:SF1">
    <property type="entry name" value="ISSOD25 TRANSPOSASE TNPA_ISSOD25"/>
    <property type="match status" value="1"/>
</dbReference>
<evidence type="ECO:0000259" key="1">
    <source>
        <dbReference type="Pfam" id="PF04986"/>
    </source>
</evidence>
<dbReference type="AlphaFoldDB" id="A0A158GIH6"/>
<sequence length="120" mass="14274">MLDYLGRYTHRVAISNNRLLSFDGHVVQFRWKDYRHEARHRTMTLTADEFIRRFLLHVLPAGFKRIRSYGWLANGFVNLPRVRRHGGRYDYWSESSRRILGEFGEVAPCNEPSCELFAIE</sequence>
<dbReference type="GO" id="GO:0003677">
    <property type="term" value="F:DNA binding"/>
    <property type="evidence" value="ECO:0007669"/>
    <property type="project" value="InterPro"/>
</dbReference>
<dbReference type="Proteomes" id="UP000054683">
    <property type="component" value="Unassembled WGS sequence"/>
</dbReference>
<proteinExistence type="predicted"/>
<protein>
    <submittedName>
        <fullName evidence="2">Putative transposase</fullName>
    </submittedName>
</protein>
<accession>A0A158GIH6</accession>